<dbReference type="Proteomes" id="UP001059209">
    <property type="component" value="Chromosome"/>
</dbReference>
<gene>
    <name evidence="1" type="ORF">NYZ99_19275</name>
</gene>
<evidence type="ECO:0000313" key="1">
    <source>
        <dbReference type="EMBL" id="UWX54860.1"/>
    </source>
</evidence>
<dbReference type="EMBL" id="CP104205">
    <property type="protein sequence ID" value="UWX54860.1"/>
    <property type="molecule type" value="Genomic_DNA"/>
</dbReference>
<keyword evidence="2" id="KW-1185">Reference proteome</keyword>
<dbReference type="RefSeq" id="WP_260572714.1">
    <property type="nucleotide sequence ID" value="NZ_CP104205.1"/>
</dbReference>
<name>A0ABY5Y9P6_9FLAO</name>
<protein>
    <submittedName>
        <fullName evidence="1">Uncharacterized protein</fullName>
    </submittedName>
</protein>
<reference evidence="1" key="1">
    <citation type="submission" date="2022-09" db="EMBL/GenBank/DDBJ databases">
        <title>Maribacter litopenaei sp. nov., isolated from the intestinal tract of the Pacific White Shrimp, Litopenaeus vannamei.</title>
        <authorList>
            <person name="Kim S.Y."/>
            <person name="Hwang C.Y."/>
        </authorList>
    </citation>
    <scope>NUCLEOTIDE SEQUENCE</scope>
    <source>
        <strain evidence="1">HL-LV01</strain>
    </source>
</reference>
<evidence type="ECO:0000313" key="2">
    <source>
        <dbReference type="Proteomes" id="UP001059209"/>
    </source>
</evidence>
<sequence>MVSRAYFKIITEAEKLDAQIEAQYKLVHNDPNATKRAREEAERKFQAHRAMLSGLRSWNIFSENRSGDLDYFKKENREAIENMVDEGQGTNQMINFLIYKLADLYHVEEEAGN</sequence>
<organism evidence="1 2">
    <name type="scientific">Maribacter litopenaei</name>
    <dbReference type="NCBI Taxonomy" id="2976127"/>
    <lineage>
        <taxon>Bacteria</taxon>
        <taxon>Pseudomonadati</taxon>
        <taxon>Bacteroidota</taxon>
        <taxon>Flavobacteriia</taxon>
        <taxon>Flavobacteriales</taxon>
        <taxon>Flavobacteriaceae</taxon>
        <taxon>Maribacter</taxon>
    </lineage>
</organism>
<accession>A0ABY5Y9P6</accession>
<proteinExistence type="predicted"/>